<dbReference type="GO" id="GO:0006508">
    <property type="term" value="P:proteolysis"/>
    <property type="evidence" value="ECO:0007669"/>
    <property type="project" value="UniProtKB-KW"/>
</dbReference>
<sequence>MLSGIFLKLVKIPSPSGKEKRVAEFISAFLHQRGFDILVDQSGKKNASNTGNVIATLSGKGEKLLFAAHMDTVQLEDEIVKPTFDGVTFKSDGSSILGADNKASVAVLLTIAAVVSLEKKGRHDLRFVFTTREESGLMGSEFLDIKKLNPSMIFNVDGSSSIGTIDYSSLGHLSFLIEIEGKAAHAAIEPESGIHALTVATKLYTSLKMGKNKDGSTFNIGYIRGGENTNVIMPNLVMKGEIRAYTESTLKKMWSGVENLSSQVEKETGSKIKLKKGKLIPPFTGSKKSKIVALTKKSIVSNNIKFNLQAAPYTSDSSYLAQAAIPTITICKGGKHAHTNKESITLKEMYSLFKIIHHLCYHNNQ</sequence>
<evidence type="ECO:0000256" key="7">
    <source>
        <dbReference type="PIRNR" id="PIRNR001123"/>
    </source>
</evidence>
<dbReference type="InterPro" id="IPR008007">
    <property type="entry name" value="Peptidase_M42"/>
</dbReference>
<accession>A0A1F7GG23</accession>
<dbReference type="SUPFAM" id="SSF53187">
    <property type="entry name" value="Zn-dependent exopeptidases"/>
    <property type="match status" value="1"/>
</dbReference>
<proteinExistence type="inferred from homology"/>
<keyword evidence="5" id="KW-0862">Zinc</keyword>
<organism evidence="10 11">
    <name type="scientific">Candidatus Roizmanbacteria bacterium RIFCSPHIGHO2_01_FULL_39_8</name>
    <dbReference type="NCBI Taxonomy" id="1802033"/>
    <lineage>
        <taxon>Bacteria</taxon>
        <taxon>Candidatus Roizmaniibacteriota</taxon>
    </lineage>
</organism>
<evidence type="ECO:0000313" key="10">
    <source>
        <dbReference type="EMBL" id="OGK17870.1"/>
    </source>
</evidence>
<dbReference type="AlphaFoldDB" id="A0A1F7GG23"/>
<feature type="domain" description="Peptidase M20 dimerisation" evidence="9">
    <location>
        <begin position="170"/>
        <end position="266"/>
    </location>
</feature>
<dbReference type="Pfam" id="PF07687">
    <property type="entry name" value="M20_dimer"/>
    <property type="match status" value="1"/>
</dbReference>
<dbReference type="Proteomes" id="UP000177026">
    <property type="component" value="Unassembled WGS sequence"/>
</dbReference>
<evidence type="ECO:0000259" key="9">
    <source>
        <dbReference type="Pfam" id="PF07687"/>
    </source>
</evidence>
<dbReference type="PIRSF" id="PIRSF001123">
    <property type="entry name" value="PepA_GA"/>
    <property type="match status" value="1"/>
</dbReference>
<keyword evidence="2" id="KW-0645">Protease</keyword>
<gene>
    <name evidence="10" type="ORF">A2866_00440</name>
</gene>
<name>A0A1F7GG23_9BACT</name>
<comment type="similarity">
    <text evidence="7">Belongs to the peptidase M42 family.</text>
</comment>
<dbReference type="InterPro" id="IPR002933">
    <property type="entry name" value="Peptidase_M20"/>
</dbReference>
<dbReference type="GO" id="GO:0008237">
    <property type="term" value="F:metallopeptidase activity"/>
    <property type="evidence" value="ECO:0007669"/>
    <property type="project" value="UniProtKB-KW"/>
</dbReference>
<dbReference type="InterPro" id="IPR001261">
    <property type="entry name" value="ArgE/DapE_CS"/>
</dbReference>
<keyword evidence="4" id="KW-0378">Hydrolase</keyword>
<dbReference type="Gene3D" id="3.30.70.360">
    <property type="match status" value="1"/>
</dbReference>
<feature type="binding site" evidence="8">
    <location>
        <position position="69"/>
    </location>
    <ligand>
        <name>Zn(2+)</name>
        <dbReference type="ChEBI" id="CHEBI:29105"/>
        <label>1</label>
    </ligand>
</feature>
<keyword evidence="6" id="KW-0482">Metalloprotease</keyword>
<evidence type="ECO:0000256" key="6">
    <source>
        <dbReference type="ARBA" id="ARBA00023049"/>
    </source>
</evidence>
<dbReference type="InterPro" id="IPR036264">
    <property type="entry name" value="Bact_exopeptidase_dim_dom"/>
</dbReference>
<dbReference type="GO" id="GO:0046872">
    <property type="term" value="F:metal ion binding"/>
    <property type="evidence" value="ECO:0007669"/>
    <property type="project" value="UniProtKB-UniRule"/>
</dbReference>
<evidence type="ECO:0000256" key="3">
    <source>
        <dbReference type="ARBA" id="ARBA00022723"/>
    </source>
</evidence>
<dbReference type="GO" id="GO:0004177">
    <property type="term" value="F:aminopeptidase activity"/>
    <property type="evidence" value="ECO:0007669"/>
    <property type="project" value="UniProtKB-UniRule"/>
</dbReference>
<dbReference type="InterPro" id="IPR011650">
    <property type="entry name" value="Peptidase_M20_dimer"/>
</dbReference>
<evidence type="ECO:0000313" key="11">
    <source>
        <dbReference type="Proteomes" id="UP000177026"/>
    </source>
</evidence>
<dbReference type="PANTHER" id="PTHR42994">
    <property type="entry name" value="PEPTIDASE T"/>
    <property type="match status" value="1"/>
</dbReference>
<evidence type="ECO:0000256" key="5">
    <source>
        <dbReference type="ARBA" id="ARBA00022833"/>
    </source>
</evidence>
<reference evidence="10 11" key="1">
    <citation type="journal article" date="2016" name="Nat. Commun.">
        <title>Thousands of microbial genomes shed light on interconnected biogeochemical processes in an aquifer system.</title>
        <authorList>
            <person name="Anantharaman K."/>
            <person name="Brown C.T."/>
            <person name="Hug L.A."/>
            <person name="Sharon I."/>
            <person name="Castelle C.J."/>
            <person name="Probst A.J."/>
            <person name="Thomas B.C."/>
            <person name="Singh A."/>
            <person name="Wilkins M.J."/>
            <person name="Karaoz U."/>
            <person name="Brodie E.L."/>
            <person name="Williams K.H."/>
            <person name="Hubbard S.S."/>
            <person name="Banfield J.F."/>
        </authorList>
    </citation>
    <scope>NUCLEOTIDE SEQUENCE [LARGE SCALE GENOMIC DNA]</scope>
</reference>
<comment type="caution">
    <text evidence="10">The sequence shown here is derived from an EMBL/GenBank/DDBJ whole genome shotgun (WGS) entry which is preliminary data.</text>
</comment>
<dbReference type="SUPFAM" id="SSF55031">
    <property type="entry name" value="Bacterial exopeptidase dimerisation domain"/>
    <property type="match status" value="1"/>
</dbReference>
<evidence type="ECO:0000256" key="4">
    <source>
        <dbReference type="ARBA" id="ARBA00022801"/>
    </source>
</evidence>
<protein>
    <recommendedName>
        <fullName evidence="9">Peptidase M20 dimerisation domain-containing protein</fullName>
    </recommendedName>
</protein>
<dbReference type="Gene3D" id="3.40.630.10">
    <property type="entry name" value="Zn peptidases"/>
    <property type="match status" value="1"/>
</dbReference>
<comment type="cofactor">
    <cofactor evidence="1">
        <name>Zn(2+)</name>
        <dbReference type="ChEBI" id="CHEBI:29105"/>
    </cofactor>
</comment>
<comment type="cofactor">
    <cofactor evidence="8">
        <name>a divalent metal cation</name>
        <dbReference type="ChEBI" id="CHEBI:60240"/>
    </cofactor>
    <text evidence="8">Binds 2 divalent metal cations per subunit.</text>
</comment>
<keyword evidence="3 8" id="KW-0479">Metal-binding</keyword>
<dbReference type="PROSITE" id="PS00758">
    <property type="entry name" value="ARGE_DAPE_CPG2_1"/>
    <property type="match status" value="1"/>
</dbReference>
<dbReference type="Pfam" id="PF01546">
    <property type="entry name" value="Peptidase_M20"/>
    <property type="match status" value="1"/>
</dbReference>
<dbReference type="PANTHER" id="PTHR42994:SF2">
    <property type="entry name" value="PEPTIDASE"/>
    <property type="match status" value="1"/>
</dbReference>
<evidence type="ECO:0000256" key="1">
    <source>
        <dbReference type="ARBA" id="ARBA00001947"/>
    </source>
</evidence>
<evidence type="ECO:0000256" key="2">
    <source>
        <dbReference type="ARBA" id="ARBA00022670"/>
    </source>
</evidence>
<dbReference type="EMBL" id="MFZI01000077">
    <property type="protein sequence ID" value="OGK17870.1"/>
    <property type="molecule type" value="Genomic_DNA"/>
</dbReference>
<evidence type="ECO:0000256" key="8">
    <source>
        <dbReference type="PIRSR" id="PIRSR001123-2"/>
    </source>
</evidence>